<accession>A0A4Y2ACG7</accession>
<sequence>MLHSELCDRWRAQNIVSRAIGSPSLVYGLMMLSPYSYTCIRPIQLETRLVKPVSFLDDEDNNVELGNRYIDKLLEEMLEQNGQEYDPYDLEDSSVGFSKKSIFVNVSGEVKLHNGYITGLKSIHRSDNCSVEEQDGILKVNADLGAGVLDFYYNGTVEFMNYGPTTIHGILSYLEVHMEFTVDAKTGRNGKLTEFVIDEMKGMKVTASGLENMNWEMNYIISSVTTLFQGFVRRFMQNKIRNHIAERLPNYQFPVESGNIDITEVPEITEPPEDEDDNVERGDRYIDKILEEMLEQNGHEYDPYVLEDNSVGFSKKVMFVNVSGEAKLHNGYITGLKSIHRPDHCSVEEEDGKLKVNADLGAGVLDFYYDGTVKFMNFGPTIKVQGVLAYMGVHMEFTVDAKTGRNGKLTKFVIDEMKGMKVTASGLGPMNWAMNYIISGVTTLFQGFVRRFMQNKIRSHIAERLPNYQFPVEGGIIDITEVPEITEPPEQTEALEEIPEETEAPEEIPEETEALEEGVKESPEEEALEALQLFRYLDLI</sequence>
<dbReference type="InterPro" id="IPR020234">
    <property type="entry name" value="Mite_allergen_group-7"/>
</dbReference>
<keyword evidence="3" id="KW-1185">Reference proteome</keyword>
<protein>
    <submittedName>
        <fullName evidence="2">Uncharacterized protein</fullName>
    </submittedName>
</protein>
<evidence type="ECO:0000313" key="3">
    <source>
        <dbReference type="Proteomes" id="UP000499080"/>
    </source>
</evidence>
<dbReference type="Proteomes" id="UP000499080">
    <property type="component" value="Unassembled WGS sequence"/>
</dbReference>
<dbReference type="Pfam" id="PF16984">
    <property type="entry name" value="Grp7_allergen"/>
    <property type="match status" value="2"/>
</dbReference>
<organism evidence="2 3">
    <name type="scientific">Araneus ventricosus</name>
    <name type="common">Orbweaver spider</name>
    <name type="synonym">Epeira ventricosa</name>
    <dbReference type="NCBI Taxonomy" id="182803"/>
    <lineage>
        <taxon>Eukaryota</taxon>
        <taxon>Metazoa</taxon>
        <taxon>Ecdysozoa</taxon>
        <taxon>Arthropoda</taxon>
        <taxon>Chelicerata</taxon>
        <taxon>Arachnida</taxon>
        <taxon>Araneae</taxon>
        <taxon>Araneomorphae</taxon>
        <taxon>Entelegynae</taxon>
        <taxon>Araneoidea</taxon>
        <taxon>Araneidae</taxon>
        <taxon>Araneus</taxon>
    </lineage>
</organism>
<dbReference type="OrthoDB" id="6419576at2759"/>
<dbReference type="EMBL" id="BGPR01000011">
    <property type="protein sequence ID" value="GBL76926.1"/>
    <property type="molecule type" value="Genomic_DNA"/>
</dbReference>
<name>A0A4Y2ACG7_ARAVE</name>
<feature type="compositionally biased region" description="Acidic residues" evidence="1">
    <location>
        <begin position="493"/>
        <end position="516"/>
    </location>
</feature>
<feature type="region of interest" description="Disordered" evidence="1">
    <location>
        <begin position="489"/>
        <end position="523"/>
    </location>
</feature>
<dbReference type="Gene3D" id="3.15.10.50">
    <property type="match status" value="2"/>
</dbReference>
<gene>
    <name evidence="2" type="ORF">AVEN_12602_1</name>
</gene>
<evidence type="ECO:0000256" key="1">
    <source>
        <dbReference type="SAM" id="MobiDB-lite"/>
    </source>
</evidence>
<reference evidence="2 3" key="1">
    <citation type="journal article" date="2019" name="Sci. Rep.">
        <title>Orb-weaving spider Araneus ventricosus genome elucidates the spidroin gene catalogue.</title>
        <authorList>
            <person name="Kono N."/>
            <person name="Nakamura H."/>
            <person name="Ohtoshi R."/>
            <person name="Moran D.A.P."/>
            <person name="Shinohara A."/>
            <person name="Yoshida Y."/>
            <person name="Fujiwara M."/>
            <person name="Mori M."/>
            <person name="Tomita M."/>
            <person name="Arakawa K."/>
        </authorList>
    </citation>
    <scope>NUCLEOTIDE SEQUENCE [LARGE SCALE GENOMIC DNA]</scope>
</reference>
<dbReference type="AlphaFoldDB" id="A0A4Y2ACG7"/>
<evidence type="ECO:0000313" key="2">
    <source>
        <dbReference type="EMBL" id="GBL76926.1"/>
    </source>
</evidence>
<dbReference type="InterPro" id="IPR038602">
    <property type="entry name" value="Mite_allergen_7_sf"/>
</dbReference>
<proteinExistence type="predicted"/>
<comment type="caution">
    <text evidence="2">The sequence shown here is derived from an EMBL/GenBank/DDBJ whole genome shotgun (WGS) entry which is preliminary data.</text>
</comment>